<evidence type="ECO:0000313" key="1">
    <source>
        <dbReference type="EMBL" id="SMD43813.1"/>
    </source>
</evidence>
<organism evidence="1 2">
    <name type="scientific">Aquiflexum balticum DSM 16537</name>
    <dbReference type="NCBI Taxonomy" id="758820"/>
    <lineage>
        <taxon>Bacteria</taxon>
        <taxon>Pseudomonadati</taxon>
        <taxon>Bacteroidota</taxon>
        <taxon>Cytophagia</taxon>
        <taxon>Cytophagales</taxon>
        <taxon>Cyclobacteriaceae</taxon>
        <taxon>Aquiflexum</taxon>
    </lineage>
</organism>
<protein>
    <submittedName>
        <fullName evidence="1">Uncharacterized protein</fullName>
    </submittedName>
</protein>
<keyword evidence="2" id="KW-1185">Reference proteome</keyword>
<reference evidence="2" key="1">
    <citation type="submission" date="2017-04" db="EMBL/GenBank/DDBJ databases">
        <authorList>
            <person name="Varghese N."/>
            <person name="Submissions S."/>
        </authorList>
    </citation>
    <scope>NUCLEOTIDE SEQUENCE [LARGE SCALE GENOMIC DNA]</scope>
    <source>
        <strain evidence="2">DSM 16537</strain>
    </source>
</reference>
<gene>
    <name evidence="1" type="ORF">SAMN00777080_2422</name>
</gene>
<dbReference type="RefSeq" id="WP_157370132.1">
    <property type="nucleotide sequence ID" value="NZ_LT838813.1"/>
</dbReference>
<dbReference type="AlphaFoldDB" id="A0A1W2H4G6"/>
<evidence type="ECO:0000313" key="2">
    <source>
        <dbReference type="Proteomes" id="UP000192333"/>
    </source>
</evidence>
<dbReference type="PROSITE" id="PS51257">
    <property type="entry name" value="PROKAR_LIPOPROTEIN"/>
    <property type="match status" value="1"/>
</dbReference>
<name>A0A1W2H4G6_9BACT</name>
<dbReference type="Proteomes" id="UP000192333">
    <property type="component" value="Chromosome I"/>
</dbReference>
<dbReference type="OrthoDB" id="9841575at2"/>
<dbReference type="EMBL" id="LT838813">
    <property type="protein sequence ID" value="SMD43813.1"/>
    <property type="molecule type" value="Genomic_DNA"/>
</dbReference>
<dbReference type="STRING" id="758820.SAMN00777080_2422"/>
<sequence length="376" mass="42616">MKNLKSFSIILFLFIGGIVWFTSCSDETTMDPDLPDDPINEKVDPDQLLDRFVIKNASKIDGTLQVPENITGFNAKLKSVRDSLFIHQGINFRFQVKFPDKTFSNSSGFYFQINGGKKYLDIKTEDRESNDSIGVFYMDFDPEGLDLPISFKAKIVPYSISGAKLNSLETIVTILDPDNKNCNLVHPKNTWRWMYTIRAGMVELAPGFGERVTTHVTGCCSANGESINCLDHFIPESDWIRLEGISAYLINHEILEFSASGITGTLQEYVQNLNPKPEVTNFCSGKLEYIIRIRDNEFWGDYTFDASSGLLQFKNLESKVTFVELFGQNYPQYDKMFIDAAAKYEVIGCHFLKETSNIEGFATIRIFERVGDLGNE</sequence>
<accession>A0A1W2H4G6</accession>
<proteinExistence type="predicted"/>